<dbReference type="InterPro" id="IPR036866">
    <property type="entry name" value="RibonucZ/Hydroxyglut_hydro"/>
</dbReference>
<dbReference type="PANTHER" id="PTHR46018">
    <property type="entry name" value="ZINC PHOSPHODIESTERASE ELAC PROTEIN 1"/>
    <property type="match status" value="1"/>
</dbReference>
<dbReference type="Gene3D" id="3.60.15.10">
    <property type="entry name" value="Ribonuclease Z/Hydroxyacylglutathione hydrolase-like"/>
    <property type="match status" value="1"/>
</dbReference>
<accession>A0A1G6LMD5</accession>
<dbReference type="SMART" id="SM00849">
    <property type="entry name" value="Lactamase_B"/>
    <property type="match status" value="1"/>
</dbReference>
<sequence>MKLTTVGFWGGYPEQGEATSSFLIEKDGFKLLVDAGSGALSQLPKYTDPYSLDAVILSHYHHDHIADVGVLQYHMLVQNGVRQAERVLPIYGHNHDKASFDSLTHQFTTGVAYNPETTLNLGPFEIQFMPTEHPVTCFAMRITDGEDTIVYTADSSYLDGFIEFSEGADLLITDCNFYDGQDGSAKGHMNAKECAHIANHANVDTLVLSHHPHFGDRSQLVPEARRYFNGQVVLAHSGYTWRSS</sequence>
<evidence type="ECO:0000256" key="1">
    <source>
        <dbReference type="ARBA" id="ARBA00022833"/>
    </source>
</evidence>
<evidence type="ECO:0000313" key="3">
    <source>
        <dbReference type="EMBL" id="SDC44410.1"/>
    </source>
</evidence>
<dbReference type="EMBL" id="FMYI01000009">
    <property type="protein sequence ID" value="SDC44410.1"/>
    <property type="molecule type" value="Genomic_DNA"/>
</dbReference>
<dbReference type="InterPro" id="IPR001279">
    <property type="entry name" value="Metallo-B-lactamas"/>
</dbReference>
<dbReference type="SUPFAM" id="SSF56281">
    <property type="entry name" value="Metallo-hydrolase/oxidoreductase"/>
    <property type="match status" value="1"/>
</dbReference>
<dbReference type="OrthoDB" id="9794898at2"/>
<gene>
    <name evidence="3" type="ORF">SAMN05421734_1099</name>
</gene>
<protein>
    <submittedName>
        <fullName evidence="3">Ribonuclease BN, tRNA processing enzyme</fullName>
    </submittedName>
</protein>
<dbReference type="RefSeq" id="WP_090796517.1">
    <property type="nucleotide sequence ID" value="NZ_FMYI01000009.1"/>
</dbReference>
<feature type="domain" description="Metallo-beta-lactamase" evidence="2">
    <location>
        <begin position="18"/>
        <end position="210"/>
    </location>
</feature>
<dbReference type="GO" id="GO:0042781">
    <property type="term" value="F:3'-tRNA processing endoribonuclease activity"/>
    <property type="evidence" value="ECO:0007669"/>
    <property type="project" value="TreeGrafter"/>
</dbReference>
<proteinExistence type="predicted"/>
<reference evidence="4" key="1">
    <citation type="submission" date="2016-09" db="EMBL/GenBank/DDBJ databases">
        <authorList>
            <person name="Varghese N."/>
            <person name="Submissions S."/>
        </authorList>
    </citation>
    <scope>NUCLEOTIDE SEQUENCE [LARGE SCALE GENOMIC DNA]</scope>
    <source>
        <strain evidence="4">S5</strain>
    </source>
</reference>
<dbReference type="Proteomes" id="UP000242949">
    <property type="component" value="Unassembled WGS sequence"/>
</dbReference>
<evidence type="ECO:0000313" key="4">
    <source>
        <dbReference type="Proteomes" id="UP000242949"/>
    </source>
</evidence>
<keyword evidence="4" id="KW-1185">Reference proteome</keyword>
<organism evidence="3 4">
    <name type="scientific">Pelagirhabdus alkalitolerans</name>
    <dbReference type="NCBI Taxonomy" id="1612202"/>
    <lineage>
        <taxon>Bacteria</taxon>
        <taxon>Bacillati</taxon>
        <taxon>Bacillota</taxon>
        <taxon>Bacilli</taxon>
        <taxon>Bacillales</taxon>
        <taxon>Bacillaceae</taxon>
        <taxon>Pelagirhabdus</taxon>
    </lineage>
</organism>
<dbReference type="CDD" id="cd07716">
    <property type="entry name" value="RNaseZ_short-form-like_MBL-fold"/>
    <property type="match status" value="1"/>
</dbReference>
<dbReference type="STRING" id="1612202.SAMN05421734_1099"/>
<evidence type="ECO:0000259" key="2">
    <source>
        <dbReference type="SMART" id="SM00849"/>
    </source>
</evidence>
<dbReference type="PANTHER" id="PTHR46018:SF4">
    <property type="entry name" value="METALLO-HYDROLASE YHFI-RELATED"/>
    <property type="match status" value="1"/>
</dbReference>
<dbReference type="Pfam" id="PF12706">
    <property type="entry name" value="Lactamase_B_2"/>
    <property type="match status" value="1"/>
</dbReference>
<name>A0A1G6LMD5_9BACI</name>
<keyword evidence="1" id="KW-0862">Zinc</keyword>
<dbReference type="AlphaFoldDB" id="A0A1G6LMD5"/>